<dbReference type="EMBL" id="GGEC01085460">
    <property type="protein sequence ID" value="MBX65944.1"/>
    <property type="molecule type" value="Transcribed_RNA"/>
</dbReference>
<accession>A0A2P2QGA5</accession>
<dbReference type="AlphaFoldDB" id="A0A2P2QGA5"/>
<name>A0A2P2QGA5_RHIMU</name>
<sequence>MCLNINYITRIIQLNDYNYIIL</sequence>
<proteinExistence type="predicted"/>
<organism evidence="1">
    <name type="scientific">Rhizophora mucronata</name>
    <name type="common">Asiatic mangrove</name>
    <dbReference type="NCBI Taxonomy" id="61149"/>
    <lineage>
        <taxon>Eukaryota</taxon>
        <taxon>Viridiplantae</taxon>
        <taxon>Streptophyta</taxon>
        <taxon>Embryophyta</taxon>
        <taxon>Tracheophyta</taxon>
        <taxon>Spermatophyta</taxon>
        <taxon>Magnoliopsida</taxon>
        <taxon>eudicotyledons</taxon>
        <taxon>Gunneridae</taxon>
        <taxon>Pentapetalae</taxon>
        <taxon>rosids</taxon>
        <taxon>fabids</taxon>
        <taxon>Malpighiales</taxon>
        <taxon>Rhizophoraceae</taxon>
        <taxon>Rhizophora</taxon>
    </lineage>
</organism>
<reference evidence="1" key="1">
    <citation type="submission" date="2018-02" db="EMBL/GenBank/DDBJ databases">
        <title>Rhizophora mucronata_Transcriptome.</title>
        <authorList>
            <person name="Meera S.P."/>
            <person name="Sreeshan A."/>
            <person name="Augustine A."/>
        </authorList>
    </citation>
    <scope>NUCLEOTIDE SEQUENCE</scope>
    <source>
        <tissue evidence="1">Leaf</tissue>
    </source>
</reference>
<protein>
    <submittedName>
        <fullName evidence="1">Uncharacterized protein</fullName>
    </submittedName>
</protein>
<evidence type="ECO:0000313" key="1">
    <source>
        <dbReference type="EMBL" id="MBX65944.1"/>
    </source>
</evidence>